<keyword evidence="3" id="KW-1185">Reference proteome</keyword>
<reference evidence="2" key="1">
    <citation type="submission" date="2022-09" db="EMBL/GenBank/DDBJ databases">
        <title>Diverse halophilic archaea isolated from saline environments.</title>
        <authorList>
            <person name="Cui H.-L."/>
        </authorList>
    </citation>
    <scope>NUCLEOTIDE SEQUENCE</scope>
    <source>
        <strain evidence="2">ZS-35-S2</strain>
    </source>
</reference>
<organism evidence="2 3">
    <name type="scientific">Salinirubellus salinus</name>
    <dbReference type="NCBI Taxonomy" id="1364945"/>
    <lineage>
        <taxon>Archaea</taxon>
        <taxon>Methanobacteriati</taxon>
        <taxon>Methanobacteriota</taxon>
        <taxon>Stenosarchaea group</taxon>
        <taxon>Halobacteria</taxon>
        <taxon>Halobacteriales</taxon>
        <taxon>Natronomonadaceae</taxon>
        <taxon>Salinirubellus</taxon>
    </lineage>
</organism>
<proteinExistence type="predicted"/>
<evidence type="ECO:0000313" key="3">
    <source>
        <dbReference type="Proteomes" id="UP001057580"/>
    </source>
</evidence>
<protein>
    <submittedName>
        <fullName evidence="2">Uncharacterized protein</fullName>
    </submittedName>
</protein>
<accession>A0A9E7R6V5</accession>
<feature type="compositionally biased region" description="Basic and acidic residues" evidence="1">
    <location>
        <begin position="89"/>
        <end position="100"/>
    </location>
</feature>
<dbReference type="AlphaFoldDB" id="A0A9E7R6V5"/>
<evidence type="ECO:0000256" key="1">
    <source>
        <dbReference type="SAM" id="MobiDB-lite"/>
    </source>
</evidence>
<dbReference type="RefSeq" id="WP_260643675.1">
    <property type="nucleotide sequence ID" value="NZ_CP104003.1"/>
</dbReference>
<name>A0A9E7R6V5_9EURY</name>
<dbReference type="InterPro" id="IPR058370">
    <property type="entry name" value="DUF8057"/>
</dbReference>
<dbReference type="Pfam" id="PF26244">
    <property type="entry name" value="DUF8057"/>
    <property type="match status" value="1"/>
</dbReference>
<evidence type="ECO:0000313" key="2">
    <source>
        <dbReference type="EMBL" id="UWM56561.1"/>
    </source>
</evidence>
<gene>
    <name evidence="2" type="ORF">N0B31_09765</name>
</gene>
<feature type="region of interest" description="Disordered" evidence="1">
    <location>
        <begin position="89"/>
        <end position="143"/>
    </location>
</feature>
<sequence>MYRDRFGTNWERLSVDEAIRRAFALGAASELGEGVDGERERLQGVAETPADRRMLDLAFDEGRARARGRRGADESTWAAVVSGDHEFATALDPPRHERGARVPRGVPEAVGKFPLLDEPGDGLEKHRLPGLLGRRSKRDGDED</sequence>
<dbReference type="GeneID" id="74942709"/>
<dbReference type="KEGG" id="ssai:N0B31_09765"/>
<dbReference type="EMBL" id="CP104003">
    <property type="protein sequence ID" value="UWM56561.1"/>
    <property type="molecule type" value="Genomic_DNA"/>
</dbReference>
<dbReference type="Proteomes" id="UP001057580">
    <property type="component" value="Chromosome"/>
</dbReference>